<feature type="region of interest" description="Disordered" evidence="1">
    <location>
        <begin position="520"/>
        <end position="563"/>
    </location>
</feature>
<reference evidence="3 4" key="1">
    <citation type="journal article" date="2024" name="Commun. Biol.">
        <title>Comparative genomic analysis of thermophilic fungi reveals convergent evolutionary adaptations and gene losses.</title>
        <authorList>
            <person name="Steindorff A.S."/>
            <person name="Aguilar-Pontes M.V."/>
            <person name="Robinson A.J."/>
            <person name="Andreopoulos B."/>
            <person name="LaButti K."/>
            <person name="Kuo A."/>
            <person name="Mondo S."/>
            <person name="Riley R."/>
            <person name="Otillar R."/>
            <person name="Haridas S."/>
            <person name="Lipzen A."/>
            <person name="Grimwood J."/>
            <person name="Schmutz J."/>
            <person name="Clum A."/>
            <person name="Reid I.D."/>
            <person name="Moisan M.C."/>
            <person name="Butler G."/>
            <person name="Nguyen T.T.M."/>
            <person name="Dewar K."/>
            <person name="Conant G."/>
            <person name="Drula E."/>
            <person name="Henrissat B."/>
            <person name="Hansel C."/>
            <person name="Singer S."/>
            <person name="Hutchinson M.I."/>
            <person name="de Vries R.P."/>
            <person name="Natvig D.O."/>
            <person name="Powell A.J."/>
            <person name="Tsang A."/>
            <person name="Grigoriev I.V."/>
        </authorList>
    </citation>
    <scope>NUCLEOTIDE SEQUENCE [LARGE SCALE GENOMIC DNA]</scope>
    <source>
        <strain evidence="3 4">CBS 620.91</strain>
    </source>
</reference>
<protein>
    <submittedName>
        <fullName evidence="3">Uncharacterized protein</fullName>
    </submittedName>
</protein>
<evidence type="ECO:0000313" key="4">
    <source>
        <dbReference type="Proteomes" id="UP001583172"/>
    </source>
</evidence>
<feature type="compositionally biased region" description="Acidic residues" evidence="1">
    <location>
        <begin position="473"/>
        <end position="482"/>
    </location>
</feature>
<comment type="caution">
    <text evidence="3">The sequence shown here is derived from an EMBL/GenBank/DDBJ whole genome shotgun (WGS) entry which is preliminary data.</text>
</comment>
<sequence length="563" mass="59407">MRADIFDCLPRPMALLLVSSILQLTSAHTAPRLPRKTPEPTVTIPHRLLNVESWPLRPTPPPGAHLFAFRRRQLEYNTVCGYIGGDAALPATCGAGSHCVVDTEHNVVGCCPDGIDSCTAGVFTGCVDANSGPQTEVNPYIYSCAGSDVCYMNVFEGGYSQFGCGTASDLAATVLNSASGATGTLIRPTQDAFIILDVDVDVYVNIGIIFINSRQPSGNHIRCRGRFLDRLVELSHRRHTFFFLRRRRANVRQGPGPGGIRKKVISPPKPGGGTGFAALSHEDSDAFETGPGDPAFYQDAPPQPPMAAVVPASGVVPQHPADRSMLPPLTTCPAPRMPFQNELSPVEPHDLDTPLAYSASVGGAAALSAATSAGGGGLVSAVSPSSYPPSSAGAVSGFSDSSALQHYPGVAASYAAAGGGLFTGLNPLVLNRGAERHLESDQIPLTSAPGGVVTREMDDFSQGFHAALGRIGEEDEEEEDDGNPGNARDQGFGGGGYRDHVATGTGSAAVGMALSSSQTGQYQQQYQQQEQQQLEEGVREGGPVEGRPLWQQNRRQSRNLMWM</sequence>
<evidence type="ECO:0000313" key="3">
    <source>
        <dbReference type="EMBL" id="KAL1843047.1"/>
    </source>
</evidence>
<feature type="compositionally biased region" description="Low complexity" evidence="1">
    <location>
        <begin position="379"/>
        <end position="397"/>
    </location>
</feature>
<name>A0ABR3VN28_HUMIN</name>
<evidence type="ECO:0000256" key="1">
    <source>
        <dbReference type="SAM" id="MobiDB-lite"/>
    </source>
</evidence>
<evidence type="ECO:0000256" key="2">
    <source>
        <dbReference type="SAM" id="SignalP"/>
    </source>
</evidence>
<dbReference type="EMBL" id="JAZGSY010000025">
    <property type="protein sequence ID" value="KAL1843047.1"/>
    <property type="molecule type" value="Genomic_DNA"/>
</dbReference>
<proteinExistence type="predicted"/>
<dbReference type="Proteomes" id="UP001583172">
    <property type="component" value="Unassembled WGS sequence"/>
</dbReference>
<feature type="signal peptide" evidence="2">
    <location>
        <begin position="1"/>
        <end position="27"/>
    </location>
</feature>
<feature type="region of interest" description="Disordered" evidence="1">
    <location>
        <begin position="378"/>
        <end position="397"/>
    </location>
</feature>
<organism evidence="3 4">
    <name type="scientific">Humicola insolens</name>
    <name type="common">Soft-rot fungus</name>
    <dbReference type="NCBI Taxonomy" id="85995"/>
    <lineage>
        <taxon>Eukaryota</taxon>
        <taxon>Fungi</taxon>
        <taxon>Dikarya</taxon>
        <taxon>Ascomycota</taxon>
        <taxon>Pezizomycotina</taxon>
        <taxon>Sordariomycetes</taxon>
        <taxon>Sordariomycetidae</taxon>
        <taxon>Sordariales</taxon>
        <taxon>Chaetomiaceae</taxon>
        <taxon>Mycothermus</taxon>
    </lineage>
</organism>
<feature type="region of interest" description="Disordered" evidence="1">
    <location>
        <begin position="472"/>
        <end position="500"/>
    </location>
</feature>
<feature type="chain" id="PRO_5047129201" evidence="2">
    <location>
        <begin position="28"/>
        <end position="563"/>
    </location>
</feature>
<gene>
    <name evidence="3" type="ORF">VTJ49DRAFT_3182</name>
</gene>
<accession>A0ABR3VN28</accession>
<feature type="compositionally biased region" description="Low complexity" evidence="1">
    <location>
        <begin position="521"/>
        <end position="532"/>
    </location>
</feature>
<keyword evidence="2" id="KW-0732">Signal</keyword>
<keyword evidence="4" id="KW-1185">Reference proteome</keyword>